<proteinExistence type="predicted"/>
<sequence>MSRFRRQRAAGYRVMDLLPLKSFADLIIVIFLVVFTAEGWRSGFVQMAGSMAGLMLAVIAANAFHLKAAGLVSVVVPVTAPYAGILVYLVIAVGTMVTVAVLLTTLLRSFLLRFAGTKLDALAGSLVSFGNGLIIVTIVLLLAEKVPFTGPVRTQLTSSRIAGGLTAFARSNFPDIAESLTSTASGAVRFLTVRPGSAERITLNVNPENWDLIPDEQAESEMLLRVNEIRAARGAAPLKADEPLRQIARFRSHDMFVNRYFSHYDDNGREVSDYLDAEKIPYRFVGENLAYAPDIGSALEGLLKSDTHRANMLDRKYTRTGIGVIDSPRDGKIITQIFVD</sequence>
<dbReference type="PANTHER" id="PTHR31157:SF1">
    <property type="entry name" value="SCP DOMAIN-CONTAINING PROTEIN"/>
    <property type="match status" value="1"/>
</dbReference>
<keyword evidence="3 5" id="KW-1133">Transmembrane helix</keyword>
<dbReference type="CDD" id="cd05379">
    <property type="entry name" value="CAP_bacterial"/>
    <property type="match status" value="1"/>
</dbReference>
<feature type="transmembrane region" description="Helical" evidence="5">
    <location>
        <begin position="20"/>
        <end position="37"/>
    </location>
</feature>
<dbReference type="SUPFAM" id="SSF55797">
    <property type="entry name" value="PR-1-like"/>
    <property type="match status" value="1"/>
</dbReference>
<dbReference type="Proteomes" id="UP000178448">
    <property type="component" value="Unassembled WGS sequence"/>
</dbReference>
<keyword evidence="2 5" id="KW-0812">Transmembrane</keyword>
<name>A0A1F5YUJ2_9BACT</name>
<evidence type="ECO:0000256" key="5">
    <source>
        <dbReference type="SAM" id="Phobius"/>
    </source>
</evidence>
<dbReference type="PANTHER" id="PTHR31157">
    <property type="entry name" value="SCP DOMAIN-CONTAINING PROTEIN"/>
    <property type="match status" value="1"/>
</dbReference>
<dbReference type="InterPro" id="IPR003825">
    <property type="entry name" value="Colicin-V_CvpA"/>
</dbReference>
<evidence type="ECO:0000256" key="2">
    <source>
        <dbReference type="ARBA" id="ARBA00022692"/>
    </source>
</evidence>
<evidence type="ECO:0000256" key="1">
    <source>
        <dbReference type="ARBA" id="ARBA00004141"/>
    </source>
</evidence>
<dbReference type="STRING" id="1798374.A2Z33_04840"/>
<feature type="transmembrane region" description="Helical" evidence="5">
    <location>
        <begin position="85"/>
        <end position="107"/>
    </location>
</feature>
<organism evidence="7 8">
    <name type="scientific">Candidatus Gottesmanbacteria bacterium RBG_16_52_11</name>
    <dbReference type="NCBI Taxonomy" id="1798374"/>
    <lineage>
        <taxon>Bacteria</taxon>
        <taxon>Candidatus Gottesmaniibacteriota</taxon>
    </lineage>
</organism>
<dbReference type="InterPro" id="IPR014044">
    <property type="entry name" value="CAP_dom"/>
</dbReference>
<comment type="caution">
    <text evidence="7">The sequence shown here is derived from an EMBL/GenBank/DDBJ whole genome shotgun (WGS) entry which is preliminary data.</text>
</comment>
<protein>
    <recommendedName>
        <fullName evidence="6">SCP domain-containing protein</fullName>
    </recommendedName>
</protein>
<evidence type="ECO:0000313" key="7">
    <source>
        <dbReference type="EMBL" id="OGG03785.1"/>
    </source>
</evidence>
<dbReference type="EMBL" id="MFJD01000006">
    <property type="protein sequence ID" value="OGG03785.1"/>
    <property type="molecule type" value="Genomic_DNA"/>
</dbReference>
<evidence type="ECO:0000256" key="3">
    <source>
        <dbReference type="ARBA" id="ARBA00022989"/>
    </source>
</evidence>
<dbReference type="GO" id="GO:0016020">
    <property type="term" value="C:membrane"/>
    <property type="evidence" value="ECO:0007669"/>
    <property type="project" value="UniProtKB-SubCell"/>
</dbReference>
<comment type="subcellular location">
    <subcellularLocation>
        <location evidence="1">Membrane</location>
        <topology evidence="1">Multi-pass membrane protein</topology>
    </subcellularLocation>
</comment>
<gene>
    <name evidence="7" type="ORF">A2Z33_04840</name>
</gene>
<dbReference type="Gene3D" id="3.40.33.10">
    <property type="entry name" value="CAP"/>
    <property type="match status" value="1"/>
</dbReference>
<dbReference type="Pfam" id="PF00188">
    <property type="entry name" value="CAP"/>
    <property type="match status" value="1"/>
</dbReference>
<evidence type="ECO:0000313" key="8">
    <source>
        <dbReference type="Proteomes" id="UP000178448"/>
    </source>
</evidence>
<accession>A0A1F5YUJ2</accession>
<feature type="domain" description="SCP" evidence="6">
    <location>
        <begin position="225"/>
        <end position="338"/>
    </location>
</feature>
<evidence type="ECO:0000259" key="6">
    <source>
        <dbReference type="Pfam" id="PF00188"/>
    </source>
</evidence>
<dbReference type="InterPro" id="IPR035940">
    <property type="entry name" value="CAP_sf"/>
</dbReference>
<dbReference type="Pfam" id="PF02674">
    <property type="entry name" value="Colicin_V"/>
    <property type="match status" value="1"/>
</dbReference>
<dbReference type="GO" id="GO:0009403">
    <property type="term" value="P:toxin biosynthetic process"/>
    <property type="evidence" value="ECO:0007669"/>
    <property type="project" value="InterPro"/>
</dbReference>
<keyword evidence="4 5" id="KW-0472">Membrane</keyword>
<evidence type="ECO:0000256" key="4">
    <source>
        <dbReference type="ARBA" id="ARBA00023136"/>
    </source>
</evidence>
<feature type="transmembrane region" description="Helical" evidence="5">
    <location>
        <begin position="119"/>
        <end position="143"/>
    </location>
</feature>
<dbReference type="AlphaFoldDB" id="A0A1F5YUJ2"/>
<reference evidence="7 8" key="1">
    <citation type="journal article" date="2016" name="Nat. Commun.">
        <title>Thousands of microbial genomes shed light on interconnected biogeochemical processes in an aquifer system.</title>
        <authorList>
            <person name="Anantharaman K."/>
            <person name="Brown C.T."/>
            <person name="Hug L.A."/>
            <person name="Sharon I."/>
            <person name="Castelle C.J."/>
            <person name="Probst A.J."/>
            <person name="Thomas B.C."/>
            <person name="Singh A."/>
            <person name="Wilkins M.J."/>
            <person name="Karaoz U."/>
            <person name="Brodie E.L."/>
            <person name="Williams K.H."/>
            <person name="Hubbard S.S."/>
            <person name="Banfield J.F."/>
        </authorList>
    </citation>
    <scope>NUCLEOTIDE SEQUENCE [LARGE SCALE GENOMIC DNA]</scope>
</reference>